<evidence type="ECO:0000313" key="4">
    <source>
        <dbReference type="Proteomes" id="UP000775547"/>
    </source>
</evidence>
<feature type="compositionally biased region" description="Low complexity" evidence="1">
    <location>
        <begin position="218"/>
        <end position="235"/>
    </location>
</feature>
<keyword evidence="2" id="KW-0472">Membrane</keyword>
<feature type="compositionally biased region" description="Basic and acidic residues" evidence="1">
    <location>
        <begin position="40"/>
        <end position="56"/>
    </location>
</feature>
<keyword evidence="2" id="KW-1133">Transmembrane helix</keyword>
<organism evidence="3 4">
    <name type="scientific">Asterophora parasitica</name>
    <dbReference type="NCBI Taxonomy" id="117018"/>
    <lineage>
        <taxon>Eukaryota</taxon>
        <taxon>Fungi</taxon>
        <taxon>Dikarya</taxon>
        <taxon>Basidiomycota</taxon>
        <taxon>Agaricomycotina</taxon>
        <taxon>Agaricomycetes</taxon>
        <taxon>Agaricomycetidae</taxon>
        <taxon>Agaricales</taxon>
        <taxon>Tricholomatineae</taxon>
        <taxon>Lyophyllaceae</taxon>
        <taxon>Asterophora</taxon>
    </lineage>
</organism>
<protein>
    <submittedName>
        <fullName evidence="3">Uncharacterized protein</fullName>
    </submittedName>
</protein>
<feature type="region of interest" description="Disordered" evidence="1">
    <location>
        <begin position="191"/>
        <end position="235"/>
    </location>
</feature>
<feature type="region of interest" description="Disordered" evidence="1">
    <location>
        <begin position="145"/>
        <end position="176"/>
    </location>
</feature>
<feature type="compositionally biased region" description="Basic and acidic residues" evidence="1">
    <location>
        <begin position="157"/>
        <end position="173"/>
    </location>
</feature>
<sequence length="538" mass="58030">MAHIKSTAELSRQPSASGSEESGNIKNDPTKHPLPFPVQGRDDGHHESSQDVKDPEFSSPDSQATASTSSDKLSALPTSASMPNMNRTLRSPILSSPSTNSNILPNRGFRRSLDASASLPSFSTPILDSTPPHVGSVWVTSQKTSNNVHLSPSADASPEKGTPKQRVSFESDRASIPTMQSVRHAFARLNRGSDPVVASPAQRSSAYRDSQNAKDPDSLPGSRSPSQSRSRAASPLRLFHQWSAGRHHRHRSLAEEPFIPVDPFKLKAQLRLPCFSSVDASAAPKIHTHDDAPASPESVVAGCEACAPPPVPTEAIRDSWASARVFLGDTLPRQVYLNVLLRIPAMYFSRVARIFEDAEVSRPDIQRMIESGGGGSGRAFLALAASASEQMTVGTVDSTHNHVYPPGTLSPTMATAGTPQMGGAGAVHQLPLPFPDEWTPPLVSPAPIRFKHSWEAFIDSLLREWKTLNVVSALLSSAILTIFQIPSAEEDPVTRTAALLSLVCALMSLSYGCMYIVKFGTMRSMFRASRWAEVFASF</sequence>
<dbReference type="Proteomes" id="UP000775547">
    <property type="component" value="Unassembled WGS sequence"/>
</dbReference>
<dbReference type="AlphaFoldDB" id="A0A9P7G3H4"/>
<name>A0A9P7G3H4_9AGAR</name>
<evidence type="ECO:0000256" key="2">
    <source>
        <dbReference type="SAM" id="Phobius"/>
    </source>
</evidence>
<reference evidence="3" key="2">
    <citation type="submission" date="2021-10" db="EMBL/GenBank/DDBJ databases">
        <title>Phylogenomics reveals ancestral predisposition of the termite-cultivated fungus Termitomyces towards a domesticated lifestyle.</title>
        <authorList>
            <person name="Auxier B."/>
            <person name="Grum-Grzhimaylo A."/>
            <person name="Cardenas M.E."/>
            <person name="Lodge J.D."/>
            <person name="Laessoe T."/>
            <person name="Pedersen O."/>
            <person name="Smith M.E."/>
            <person name="Kuyper T.W."/>
            <person name="Franco-Molano E.A."/>
            <person name="Baroni T.J."/>
            <person name="Aanen D.K."/>
        </authorList>
    </citation>
    <scope>NUCLEOTIDE SEQUENCE</scope>
    <source>
        <strain evidence="3">AP01</strain>
        <tissue evidence="3">Mycelium</tissue>
    </source>
</reference>
<reference evidence="3" key="1">
    <citation type="submission" date="2020-07" db="EMBL/GenBank/DDBJ databases">
        <authorList>
            <person name="Nieuwenhuis M."/>
            <person name="Van De Peppel L.J.J."/>
        </authorList>
    </citation>
    <scope>NUCLEOTIDE SEQUENCE</scope>
    <source>
        <strain evidence="3">AP01</strain>
        <tissue evidence="3">Mycelium</tissue>
    </source>
</reference>
<feature type="compositionally biased region" description="Polar residues" evidence="1">
    <location>
        <begin position="8"/>
        <end position="27"/>
    </location>
</feature>
<evidence type="ECO:0000313" key="3">
    <source>
        <dbReference type="EMBL" id="KAG5642140.1"/>
    </source>
</evidence>
<keyword evidence="2" id="KW-0812">Transmembrane</keyword>
<feature type="transmembrane region" description="Helical" evidence="2">
    <location>
        <begin position="497"/>
        <end position="517"/>
    </location>
</feature>
<accession>A0A9P7G3H4</accession>
<dbReference type="OrthoDB" id="3062801at2759"/>
<dbReference type="EMBL" id="JABCKV010000213">
    <property type="protein sequence ID" value="KAG5642140.1"/>
    <property type="molecule type" value="Genomic_DNA"/>
</dbReference>
<keyword evidence="4" id="KW-1185">Reference proteome</keyword>
<feature type="region of interest" description="Disordered" evidence="1">
    <location>
        <begin position="1"/>
        <end position="107"/>
    </location>
</feature>
<evidence type="ECO:0000256" key="1">
    <source>
        <dbReference type="SAM" id="MobiDB-lite"/>
    </source>
</evidence>
<gene>
    <name evidence="3" type="ORF">DXG03_003570</name>
</gene>
<feature type="compositionally biased region" description="Polar residues" evidence="1">
    <location>
        <begin position="59"/>
        <end position="104"/>
    </location>
</feature>
<feature type="compositionally biased region" description="Polar residues" evidence="1">
    <location>
        <begin position="201"/>
        <end position="210"/>
    </location>
</feature>
<proteinExistence type="predicted"/>
<comment type="caution">
    <text evidence="3">The sequence shown here is derived from an EMBL/GenBank/DDBJ whole genome shotgun (WGS) entry which is preliminary data.</text>
</comment>